<evidence type="ECO:0000313" key="2">
    <source>
        <dbReference type="EMBL" id="VDK66673.1"/>
    </source>
</evidence>
<feature type="domain" description="Chitin-binding type-2" evidence="1">
    <location>
        <begin position="26"/>
        <end position="70"/>
    </location>
</feature>
<gene>
    <name evidence="2" type="ORF">GPUH_LOCUS8964</name>
</gene>
<dbReference type="Pfam" id="PF01607">
    <property type="entry name" value="CBM_14"/>
    <property type="match status" value="1"/>
</dbReference>
<dbReference type="InterPro" id="IPR036508">
    <property type="entry name" value="Chitin-bd_dom_sf"/>
</dbReference>
<dbReference type="PROSITE" id="PS50940">
    <property type="entry name" value="CHIT_BIND_II"/>
    <property type="match status" value="1"/>
</dbReference>
<name>A0A3P6SBH4_9BILA</name>
<reference evidence="2 3" key="1">
    <citation type="submission" date="2018-11" db="EMBL/GenBank/DDBJ databases">
        <authorList>
            <consortium name="Pathogen Informatics"/>
        </authorList>
    </citation>
    <scope>NUCLEOTIDE SEQUENCE [LARGE SCALE GENOMIC DNA]</scope>
</reference>
<dbReference type="OrthoDB" id="5846329at2759"/>
<dbReference type="EMBL" id="UYRT01027724">
    <property type="protein sequence ID" value="VDK66673.1"/>
    <property type="molecule type" value="Genomic_DNA"/>
</dbReference>
<proteinExistence type="predicted"/>
<evidence type="ECO:0000259" key="1">
    <source>
        <dbReference type="PROSITE" id="PS50940"/>
    </source>
</evidence>
<dbReference type="GO" id="GO:0008061">
    <property type="term" value="F:chitin binding"/>
    <property type="evidence" value="ECO:0007669"/>
    <property type="project" value="InterPro"/>
</dbReference>
<dbReference type="AlphaFoldDB" id="A0A3P6SBH4"/>
<accession>A0A3P6SBH4</accession>
<dbReference type="InterPro" id="IPR002557">
    <property type="entry name" value="Chitin-bd_dom"/>
</dbReference>
<evidence type="ECO:0000313" key="3">
    <source>
        <dbReference type="Proteomes" id="UP000271098"/>
    </source>
</evidence>
<dbReference type="GO" id="GO:0005576">
    <property type="term" value="C:extracellular region"/>
    <property type="evidence" value="ECO:0007669"/>
    <property type="project" value="InterPro"/>
</dbReference>
<dbReference type="Gene3D" id="2.170.140.10">
    <property type="entry name" value="Chitin binding domain"/>
    <property type="match status" value="1"/>
</dbReference>
<dbReference type="Proteomes" id="UP000271098">
    <property type="component" value="Unassembled WGS sequence"/>
</dbReference>
<keyword evidence="3" id="KW-1185">Reference proteome</keyword>
<organism evidence="2 3">
    <name type="scientific">Gongylonema pulchrum</name>
    <dbReference type="NCBI Taxonomy" id="637853"/>
    <lineage>
        <taxon>Eukaryota</taxon>
        <taxon>Metazoa</taxon>
        <taxon>Ecdysozoa</taxon>
        <taxon>Nematoda</taxon>
        <taxon>Chromadorea</taxon>
        <taxon>Rhabditida</taxon>
        <taxon>Spirurina</taxon>
        <taxon>Spiruromorpha</taxon>
        <taxon>Spiruroidea</taxon>
        <taxon>Gongylonematidae</taxon>
        <taxon>Gongylonema</taxon>
    </lineage>
</organism>
<sequence>MRDDGTSATSGDFHEVQIAAADVNQQEACNTGEMIPKNNDCSSYYECVNGQYELRLCPSGYFFDPAVSLS</sequence>
<protein>
    <recommendedName>
        <fullName evidence="1">Chitin-binding type-2 domain-containing protein</fullName>
    </recommendedName>
</protein>
<dbReference type="SUPFAM" id="SSF57625">
    <property type="entry name" value="Invertebrate chitin-binding proteins"/>
    <property type="match status" value="1"/>
</dbReference>